<proteinExistence type="predicted"/>
<name>A0A2S3GVC3_9POAL</name>
<organism evidence="2">
    <name type="scientific">Panicum hallii</name>
    <dbReference type="NCBI Taxonomy" id="206008"/>
    <lineage>
        <taxon>Eukaryota</taxon>
        <taxon>Viridiplantae</taxon>
        <taxon>Streptophyta</taxon>
        <taxon>Embryophyta</taxon>
        <taxon>Tracheophyta</taxon>
        <taxon>Spermatophyta</taxon>
        <taxon>Magnoliopsida</taxon>
        <taxon>Liliopsida</taxon>
        <taxon>Poales</taxon>
        <taxon>Poaceae</taxon>
        <taxon>PACMAD clade</taxon>
        <taxon>Panicoideae</taxon>
        <taxon>Panicodae</taxon>
        <taxon>Paniceae</taxon>
        <taxon>Panicinae</taxon>
        <taxon>Panicum</taxon>
        <taxon>Panicum sect. Panicum</taxon>
    </lineage>
</organism>
<dbReference type="InterPro" id="IPR029058">
    <property type="entry name" value="AB_hydrolase_fold"/>
</dbReference>
<dbReference type="InterPro" id="IPR013094">
    <property type="entry name" value="AB_hydrolase_3"/>
</dbReference>
<dbReference type="Gramene" id="PAN09342">
    <property type="protein sequence ID" value="PAN09342"/>
    <property type="gene ID" value="PAHAL_2G015400"/>
</dbReference>
<sequence>MQANKSFVDVADEVDLDLSPFLKRYKDGRIERLLMSPFIAASENPTANRGVGTRDVVIDHGTGVSARLFLPYRAAMAGRRLPLVVYIHGGSFCTESAFCRTYHGYATSLAANAGALVVSVEYRLAPEHPIPAAYDDAWSALKWVASLADPWLADYADPRRTFLAGDSAGGNIVYHTAARASREGIDIEGAIIVQPYFWGAERLPSEAASDGAGVFPADEVDLLWPFVTAGQAGNDDPRLSPPDEEIASLMCRRVLVAVAERDILRERGCRLFAGIRDYYARTGGEATLVESEGEDHGFHLYSPLRATSRRLMSSIVGFINQPPAPELNGGLHWHAWEGKKINRISTMTTAPTPKPMILGVPRRPFRDVFGYGMDMKHHCSGSSSTTCMASTIGGRGKAASSKNNYGLFSGPVWPNKAYKKGRPAAAAAALPGTHHVI</sequence>
<feature type="domain" description="Alpha/beta hydrolase fold-3" evidence="1">
    <location>
        <begin position="84"/>
        <end position="299"/>
    </location>
</feature>
<gene>
    <name evidence="2" type="ORF">PAHAL_2G015400</name>
</gene>
<dbReference type="Proteomes" id="UP000243499">
    <property type="component" value="Chromosome 2"/>
</dbReference>
<dbReference type="InterPro" id="IPR050466">
    <property type="entry name" value="Carboxylest/Gibb_receptor"/>
</dbReference>
<dbReference type="Pfam" id="PF07859">
    <property type="entry name" value="Abhydrolase_3"/>
    <property type="match status" value="1"/>
</dbReference>
<dbReference type="PANTHER" id="PTHR23024">
    <property type="entry name" value="ARYLACETAMIDE DEACETYLASE"/>
    <property type="match status" value="1"/>
</dbReference>
<dbReference type="PANTHER" id="PTHR23024:SF563">
    <property type="entry name" value="OS09G0435700 PROTEIN"/>
    <property type="match status" value="1"/>
</dbReference>
<protein>
    <recommendedName>
        <fullName evidence="1">Alpha/beta hydrolase fold-3 domain-containing protein</fullName>
    </recommendedName>
</protein>
<dbReference type="AlphaFoldDB" id="A0A2S3GVC3"/>
<dbReference type="Gene3D" id="3.40.50.1820">
    <property type="entry name" value="alpha/beta hydrolase"/>
    <property type="match status" value="1"/>
</dbReference>
<dbReference type="SUPFAM" id="SSF53474">
    <property type="entry name" value="alpha/beta-Hydrolases"/>
    <property type="match status" value="1"/>
</dbReference>
<evidence type="ECO:0000259" key="1">
    <source>
        <dbReference type="Pfam" id="PF07859"/>
    </source>
</evidence>
<reference evidence="2" key="1">
    <citation type="submission" date="2018-04" db="EMBL/GenBank/DDBJ databases">
        <title>WGS assembly of Panicum hallii.</title>
        <authorList>
            <person name="Lovell J."/>
            <person name="Jenkins J."/>
            <person name="Lowry D."/>
            <person name="Mamidi S."/>
            <person name="Sreedasyam A."/>
            <person name="Weng X."/>
            <person name="Barry K."/>
            <person name="Bonette J."/>
            <person name="Campitelli B."/>
            <person name="Daum C."/>
            <person name="Gordon S."/>
            <person name="Gould B."/>
            <person name="Lipzen A."/>
            <person name="Macqueen A."/>
            <person name="Palacio-Mejia J."/>
            <person name="Plott C."/>
            <person name="Shakirov E."/>
            <person name="Shu S."/>
            <person name="Yoshinaga Y."/>
            <person name="Zane M."/>
            <person name="Rokhsar D."/>
            <person name="Grimwood J."/>
            <person name="Schmutz J."/>
            <person name="Juenger T."/>
        </authorList>
    </citation>
    <scope>NUCLEOTIDE SEQUENCE [LARGE SCALE GENOMIC DNA]</scope>
    <source>
        <strain evidence="2">FIL2</strain>
    </source>
</reference>
<dbReference type="GO" id="GO:0016787">
    <property type="term" value="F:hydrolase activity"/>
    <property type="evidence" value="ECO:0007669"/>
    <property type="project" value="InterPro"/>
</dbReference>
<accession>A0A2S3GVC3</accession>
<evidence type="ECO:0000313" key="2">
    <source>
        <dbReference type="EMBL" id="PAN09342.1"/>
    </source>
</evidence>
<dbReference type="EMBL" id="CM008047">
    <property type="protein sequence ID" value="PAN09342.1"/>
    <property type="molecule type" value="Genomic_DNA"/>
</dbReference>